<dbReference type="Proteomes" id="UP001156690">
    <property type="component" value="Unassembled WGS sequence"/>
</dbReference>
<name>A0AAV5NVH7_9VIBR</name>
<keyword evidence="1" id="KW-0812">Transmembrane</keyword>
<dbReference type="AlphaFoldDB" id="A0AAV5NVH7"/>
<comment type="caution">
    <text evidence="2">The sequence shown here is derived from an EMBL/GenBank/DDBJ whole genome shotgun (WGS) entry which is preliminary data.</text>
</comment>
<keyword evidence="1" id="KW-0472">Membrane</keyword>
<keyword evidence="3" id="KW-1185">Reference proteome</keyword>
<evidence type="ECO:0000313" key="3">
    <source>
        <dbReference type="Proteomes" id="UP001156690"/>
    </source>
</evidence>
<organism evidence="2 3">
    <name type="scientific">Vibrio penaeicida</name>
    <dbReference type="NCBI Taxonomy" id="104609"/>
    <lineage>
        <taxon>Bacteria</taxon>
        <taxon>Pseudomonadati</taxon>
        <taxon>Pseudomonadota</taxon>
        <taxon>Gammaproteobacteria</taxon>
        <taxon>Vibrionales</taxon>
        <taxon>Vibrionaceae</taxon>
        <taxon>Vibrio</taxon>
    </lineage>
</organism>
<keyword evidence="1" id="KW-1133">Transmembrane helix</keyword>
<feature type="transmembrane region" description="Helical" evidence="1">
    <location>
        <begin position="6"/>
        <end position="25"/>
    </location>
</feature>
<gene>
    <name evidence="2" type="ORF">GCM10007932_35890</name>
</gene>
<dbReference type="EMBL" id="BSNX01000055">
    <property type="protein sequence ID" value="GLQ74228.1"/>
    <property type="molecule type" value="Genomic_DNA"/>
</dbReference>
<evidence type="ECO:0000256" key="1">
    <source>
        <dbReference type="SAM" id="Phobius"/>
    </source>
</evidence>
<protein>
    <submittedName>
        <fullName evidence="2">Uncharacterized protein</fullName>
    </submittedName>
</protein>
<proteinExistence type="predicted"/>
<reference evidence="3" key="1">
    <citation type="journal article" date="2019" name="Int. J. Syst. Evol. Microbiol.">
        <title>The Global Catalogue of Microorganisms (GCM) 10K type strain sequencing project: providing services to taxonomists for standard genome sequencing and annotation.</title>
        <authorList>
            <consortium name="The Broad Institute Genomics Platform"/>
            <consortium name="The Broad Institute Genome Sequencing Center for Infectious Disease"/>
            <person name="Wu L."/>
            <person name="Ma J."/>
        </authorList>
    </citation>
    <scope>NUCLEOTIDE SEQUENCE [LARGE SCALE GENOMIC DNA]</scope>
    <source>
        <strain evidence="3">NBRC 15640</strain>
    </source>
</reference>
<sequence>MSMNKIGSKRIMIFIANFVICFFKYRALNRSERKTNLRFTGGKGKSNVSITSE</sequence>
<evidence type="ECO:0000313" key="2">
    <source>
        <dbReference type="EMBL" id="GLQ74228.1"/>
    </source>
</evidence>
<accession>A0AAV5NVH7</accession>